<comment type="pathway">
    <text evidence="2">Amino-acid biosynthesis; L-tryptophan biosynthesis; L-tryptophan from chorismate: step 5/5.</text>
</comment>
<dbReference type="PANTHER" id="PTHR48077:SF9">
    <property type="entry name" value="TRYPTOPHAN SYNTHASE"/>
    <property type="match status" value="1"/>
</dbReference>
<keyword evidence="12" id="KW-1185">Reference proteome</keyword>
<comment type="catalytic activity">
    <reaction evidence="9">
        <text>(1S,2R)-1-C-(indol-3-yl)glycerol 3-phosphate + L-serine = D-glyceraldehyde 3-phosphate + L-tryptophan + H2O</text>
        <dbReference type="Rhea" id="RHEA:10532"/>
        <dbReference type="ChEBI" id="CHEBI:15377"/>
        <dbReference type="ChEBI" id="CHEBI:33384"/>
        <dbReference type="ChEBI" id="CHEBI:57912"/>
        <dbReference type="ChEBI" id="CHEBI:58866"/>
        <dbReference type="ChEBI" id="CHEBI:59776"/>
        <dbReference type="EC" id="4.2.1.20"/>
    </reaction>
</comment>
<gene>
    <name evidence="11" type="ORF">ERUC_LOCUS41430</name>
</gene>
<dbReference type="InterPro" id="IPR036052">
    <property type="entry name" value="TrpB-like_PALP_sf"/>
</dbReference>
<protein>
    <recommendedName>
        <fullName evidence="3">tryptophan synthase</fullName>
        <ecNumber evidence="3">4.2.1.20</ecNumber>
    </recommendedName>
</protein>
<comment type="cofactor">
    <cofactor evidence="1">
        <name>pyridoxal 5'-phosphate</name>
        <dbReference type="ChEBI" id="CHEBI:597326"/>
    </cofactor>
</comment>
<keyword evidence="6" id="KW-0663">Pyridoxal phosphate</keyword>
<evidence type="ECO:0000256" key="1">
    <source>
        <dbReference type="ARBA" id="ARBA00001933"/>
    </source>
</evidence>
<dbReference type="Gene3D" id="3.40.50.1100">
    <property type="match status" value="1"/>
</dbReference>
<feature type="domain" description="Tryptophan synthase beta chain-like PALP" evidence="10">
    <location>
        <begin position="29"/>
        <end position="152"/>
    </location>
</feature>
<organism evidence="11 12">
    <name type="scientific">Eruca vesicaria subsp. sativa</name>
    <name type="common">Garden rocket</name>
    <name type="synonym">Eruca sativa</name>
    <dbReference type="NCBI Taxonomy" id="29727"/>
    <lineage>
        <taxon>Eukaryota</taxon>
        <taxon>Viridiplantae</taxon>
        <taxon>Streptophyta</taxon>
        <taxon>Embryophyta</taxon>
        <taxon>Tracheophyta</taxon>
        <taxon>Spermatophyta</taxon>
        <taxon>Magnoliopsida</taxon>
        <taxon>eudicotyledons</taxon>
        <taxon>Gunneridae</taxon>
        <taxon>Pentapetalae</taxon>
        <taxon>rosids</taxon>
        <taxon>malvids</taxon>
        <taxon>Brassicales</taxon>
        <taxon>Brassicaceae</taxon>
        <taxon>Brassiceae</taxon>
        <taxon>Eruca</taxon>
    </lineage>
</organism>
<accession>A0ABC8LZG0</accession>
<dbReference type="EMBL" id="CAKOAT010819597">
    <property type="protein sequence ID" value="CAH8388947.1"/>
    <property type="molecule type" value="Genomic_DNA"/>
</dbReference>
<evidence type="ECO:0000256" key="8">
    <source>
        <dbReference type="ARBA" id="ARBA00023239"/>
    </source>
</evidence>
<dbReference type="InterPro" id="IPR006653">
    <property type="entry name" value="Trp_synth_b_CS"/>
</dbReference>
<reference evidence="11 12" key="1">
    <citation type="submission" date="2022-03" db="EMBL/GenBank/DDBJ databases">
        <authorList>
            <person name="Macdonald S."/>
            <person name="Ahmed S."/>
            <person name="Newling K."/>
        </authorList>
    </citation>
    <scope>NUCLEOTIDE SEQUENCE [LARGE SCALE GENOMIC DNA]</scope>
</reference>
<name>A0ABC8LZG0_ERUVS</name>
<keyword evidence="5" id="KW-0822">Tryptophan biosynthesis</keyword>
<evidence type="ECO:0000313" key="11">
    <source>
        <dbReference type="EMBL" id="CAH8388947.1"/>
    </source>
</evidence>
<keyword evidence="4" id="KW-0028">Amino-acid biosynthesis</keyword>
<keyword evidence="7" id="KW-0057">Aromatic amino acid biosynthesis</keyword>
<dbReference type="PROSITE" id="PS00168">
    <property type="entry name" value="TRP_SYNTHASE_BETA"/>
    <property type="match status" value="1"/>
</dbReference>
<evidence type="ECO:0000313" key="12">
    <source>
        <dbReference type="Proteomes" id="UP001642260"/>
    </source>
</evidence>
<dbReference type="SUPFAM" id="SSF53686">
    <property type="entry name" value="Tryptophan synthase beta subunit-like PLP-dependent enzymes"/>
    <property type="match status" value="1"/>
</dbReference>
<evidence type="ECO:0000259" key="10">
    <source>
        <dbReference type="Pfam" id="PF00291"/>
    </source>
</evidence>
<dbReference type="InterPro" id="IPR023026">
    <property type="entry name" value="Trp_synth_beta/beta-like"/>
</dbReference>
<dbReference type="GO" id="GO:0004834">
    <property type="term" value="F:tryptophan synthase activity"/>
    <property type="evidence" value="ECO:0007669"/>
    <property type="project" value="UniProtKB-EC"/>
</dbReference>
<sequence>MVSNGKIEITPLKLPAELTTALRDYVGRETPLYFAGRLTEHYKNIARTTGDGPEIYLKREDLGHSGSHKMNNALAQAMIAQRFGCSRVVAATGAGQHGVATAAACAKLSLECTIFMGTTDIEKLSANVLSMKLLGAQVTSVKGTFQDASSEAIRN</sequence>
<dbReference type="AlphaFoldDB" id="A0ABC8LZG0"/>
<keyword evidence="8" id="KW-0456">Lyase</keyword>
<evidence type="ECO:0000256" key="6">
    <source>
        <dbReference type="ARBA" id="ARBA00022898"/>
    </source>
</evidence>
<evidence type="ECO:0000256" key="9">
    <source>
        <dbReference type="ARBA" id="ARBA00049047"/>
    </source>
</evidence>
<proteinExistence type="predicted"/>
<evidence type="ECO:0000256" key="4">
    <source>
        <dbReference type="ARBA" id="ARBA00022605"/>
    </source>
</evidence>
<evidence type="ECO:0000256" key="3">
    <source>
        <dbReference type="ARBA" id="ARBA00012043"/>
    </source>
</evidence>
<dbReference type="Pfam" id="PF00291">
    <property type="entry name" value="PALP"/>
    <property type="match status" value="1"/>
</dbReference>
<evidence type="ECO:0000256" key="2">
    <source>
        <dbReference type="ARBA" id="ARBA00004733"/>
    </source>
</evidence>
<dbReference type="Proteomes" id="UP001642260">
    <property type="component" value="Unassembled WGS sequence"/>
</dbReference>
<dbReference type="InterPro" id="IPR001926">
    <property type="entry name" value="TrpB-like_PALP"/>
</dbReference>
<dbReference type="PANTHER" id="PTHR48077">
    <property type="entry name" value="TRYPTOPHAN SYNTHASE-RELATED"/>
    <property type="match status" value="1"/>
</dbReference>
<evidence type="ECO:0000256" key="5">
    <source>
        <dbReference type="ARBA" id="ARBA00022822"/>
    </source>
</evidence>
<evidence type="ECO:0000256" key="7">
    <source>
        <dbReference type="ARBA" id="ARBA00023141"/>
    </source>
</evidence>
<dbReference type="EC" id="4.2.1.20" evidence="3"/>
<comment type="caution">
    <text evidence="11">The sequence shown here is derived from an EMBL/GenBank/DDBJ whole genome shotgun (WGS) entry which is preliminary data.</text>
</comment>